<dbReference type="Proteomes" id="UP001151081">
    <property type="component" value="Unassembled WGS sequence"/>
</dbReference>
<gene>
    <name evidence="1" type="ORF">KEG57_13100</name>
</gene>
<organism evidence="1 2">
    <name type="scientific">Polyangium jinanense</name>
    <dbReference type="NCBI Taxonomy" id="2829994"/>
    <lineage>
        <taxon>Bacteria</taxon>
        <taxon>Pseudomonadati</taxon>
        <taxon>Myxococcota</taxon>
        <taxon>Polyangia</taxon>
        <taxon>Polyangiales</taxon>
        <taxon>Polyangiaceae</taxon>
        <taxon>Polyangium</taxon>
    </lineage>
</organism>
<reference evidence="1 2" key="1">
    <citation type="submission" date="2021-04" db="EMBL/GenBank/DDBJ databases">
        <title>Genome analysis of Polyangium sp.</title>
        <authorList>
            <person name="Li Y."/>
            <person name="Wang J."/>
        </authorList>
    </citation>
    <scope>NUCLEOTIDE SEQUENCE [LARGE SCALE GENOMIC DNA]</scope>
    <source>
        <strain evidence="1 2">SDU14</strain>
    </source>
</reference>
<comment type="caution">
    <text evidence="1">The sequence shown here is derived from an EMBL/GenBank/DDBJ whole genome shotgun (WGS) entry which is preliminary data.</text>
</comment>
<name>A0A9X4AQU3_9BACT</name>
<evidence type="ECO:0000313" key="2">
    <source>
        <dbReference type="Proteomes" id="UP001151081"/>
    </source>
</evidence>
<dbReference type="RefSeq" id="WP_272419755.1">
    <property type="nucleotide sequence ID" value="NZ_JAGTJJ010000004.1"/>
</dbReference>
<accession>A0A9X4AQU3</accession>
<evidence type="ECO:0000313" key="1">
    <source>
        <dbReference type="EMBL" id="MDC3981443.1"/>
    </source>
</evidence>
<keyword evidence="2" id="KW-1185">Reference proteome</keyword>
<proteinExistence type="predicted"/>
<dbReference type="EMBL" id="JAGTJJ010000004">
    <property type="protein sequence ID" value="MDC3981443.1"/>
    <property type="molecule type" value="Genomic_DNA"/>
</dbReference>
<dbReference type="AlphaFoldDB" id="A0A9X4AQU3"/>
<sequence>MVFHDVRDHLNDGLDWLRGYADKLLMEAGAARELLSDGPSTRFRAYASDTWGARSSPPWCS</sequence>
<protein>
    <submittedName>
        <fullName evidence="1">Uncharacterized protein</fullName>
    </submittedName>
</protein>